<proteinExistence type="predicted"/>
<keyword evidence="1" id="KW-0812">Transmembrane</keyword>
<organism evidence="2 3">
    <name type="scientific">Salvia divinorum</name>
    <name type="common">Maria pastora</name>
    <name type="synonym">Diviner's sage</name>
    <dbReference type="NCBI Taxonomy" id="28513"/>
    <lineage>
        <taxon>Eukaryota</taxon>
        <taxon>Viridiplantae</taxon>
        <taxon>Streptophyta</taxon>
        <taxon>Embryophyta</taxon>
        <taxon>Tracheophyta</taxon>
        <taxon>Spermatophyta</taxon>
        <taxon>Magnoliopsida</taxon>
        <taxon>eudicotyledons</taxon>
        <taxon>Gunneridae</taxon>
        <taxon>Pentapetalae</taxon>
        <taxon>asterids</taxon>
        <taxon>lamiids</taxon>
        <taxon>Lamiales</taxon>
        <taxon>Lamiaceae</taxon>
        <taxon>Nepetoideae</taxon>
        <taxon>Mentheae</taxon>
        <taxon>Salviinae</taxon>
        <taxon>Salvia</taxon>
        <taxon>Salvia subgen. Calosphace</taxon>
    </lineage>
</organism>
<gene>
    <name evidence="2" type="ORF">AAHA92_18482</name>
</gene>
<comment type="caution">
    <text evidence="2">The sequence shown here is derived from an EMBL/GenBank/DDBJ whole genome shotgun (WGS) entry which is preliminary data.</text>
</comment>
<dbReference type="EMBL" id="JBEAFC010000007">
    <property type="protein sequence ID" value="KAL1550533.1"/>
    <property type="molecule type" value="Genomic_DNA"/>
</dbReference>
<evidence type="ECO:0000313" key="2">
    <source>
        <dbReference type="EMBL" id="KAL1550533.1"/>
    </source>
</evidence>
<keyword evidence="1" id="KW-1133">Transmembrane helix</keyword>
<dbReference type="AlphaFoldDB" id="A0ABD1H510"/>
<protein>
    <submittedName>
        <fullName evidence="2">Uncharacterized protein</fullName>
    </submittedName>
</protein>
<keyword evidence="3" id="KW-1185">Reference proteome</keyword>
<name>A0ABD1H510_SALDI</name>
<reference evidence="2 3" key="1">
    <citation type="submission" date="2024-06" db="EMBL/GenBank/DDBJ databases">
        <title>A chromosome level genome sequence of Diviner's sage (Salvia divinorum).</title>
        <authorList>
            <person name="Ford S.A."/>
            <person name="Ro D.-K."/>
            <person name="Ness R.W."/>
            <person name="Phillips M.A."/>
        </authorList>
    </citation>
    <scope>NUCLEOTIDE SEQUENCE [LARGE SCALE GENOMIC DNA]</scope>
    <source>
        <strain evidence="2">SAF-2024a</strain>
        <tissue evidence="2">Leaf</tissue>
    </source>
</reference>
<dbReference type="Proteomes" id="UP001567538">
    <property type="component" value="Unassembled WGS sequence"/>
</dbReference>
<feature type="transmembrane region" description="Helical" evidence="1">
    <location>
        <begin position="37"/>
        <end position="62"/>
    </location>
</feature>
<evidence type="ECO:0000313" key="3">
    <source>
        <dbReference type="Proteomes" id="UP001567538"/>
    </source>
</evidence>
<evidence type="ECO:0000256" key="1">
    <source>
        <dbReference type="SAM" id="Phobius"/>
    </source>
</evidence>
<sequence length="89" mass="10590">MHFEFKLRNPFGIYRFLSYLKLHFDVFGGFWKFCDLVWMFQLLCLVEMNVSSWGAGILLFFVGKKTHFSKKNNIFEAVDCIFVQHALLI</sequence>
<keyword evidence="1" id="KW-0472">Membrane</keyword>
<accession>A0ABD1H510</accession>